<accession>A0A8X6IL52</accession>
<dbReference type="Proteomes" id="UP000887013">
    <property type="component" value="Unassembled WGS sequence"/>
</dbReference>
<evidence type="ECO:0000313" key="3">
    <source>
        <dbReference type="Proteomes" id="UP000887013"/>
    </source>
</evidence>
<evidence type="ECO:0000256" key="1">
    <source>
        <dbReference type="SAM" id="MobiDB-lite"/>
    </source>
</evidence>
<name>A0A8X6IL52_NEPPI</name>
<dbReference type="AlphaFoldDB" id="A0A8X6IL52"/>
<evidence type="ECO:0000313" key="2">
    <source>
        <dbReference type="EMBL" id="GFS49479.1"/>
    </source>
</evidence>
<reference evidence="2" key="1">
    <citation type="submission" date="2020-08" db="EMBL/GenBank/DDBJ databases">
        <title>Multicomponent nature underlies the extraordinary mechanical properties of spider dragline silk.</title>
        <authorList>
            <person name="Kono N."/>
            <person name="Nakamura H."/>
            <person name="Mori M."/>
            <person name="Yoshida Y."/>
            <person name="Ohtoshi R."/>
            <person name="Malay A.D."/>
            <person name="Moran D.A.P."/>
            <person name="Tomita M."/>
            <person name="Numata K."/>
            <person name="Arakawa K."/>
        </authorList>
    </citation>
    <scope>NUCLEOTIDE SEQUENCE</scope>
</reference>
<gene>
    <name evidence="2" type="ORF">NPIL_411521</name>
</gene>
<organism evidence="2 3">
    <name type="scientific">Nephila pilipes</name>
    <name type="common">Giant wood spider</name>
    <name type="synonym">Nephila maculata</name>
    <dbReference type="NCBI Taxonomy" id="299642"/>
    <lineage>
        <taxon>Eukaryota</taxon>
        <taxon>Metazoa</taxon>
        <taxon>Ecdysozoa</taxon>
        <taxon>Arthropoda</taxon>
        <taxon>Chelicerata</taxon>
        <taxon>Arachnida</taxon>
        <taxon>Araneae</taxon>
        <taxon>Araneomorphae</taxon>
        <taxon>Entelegynae</taxon>
        <taxon>Araneoidea</taxon>
        <taxon>Nephilidae</taxon>
        <taxon>Nephila</taxon>
    </lineage>
</organism>
<sequence length="118" mass="13728">MALATLNLTNQTFERPNFRAFWIFATFRCFIQNDQFKTKDRPFKCDSYNILPTRVNDNRAVSCLPQIERRVPVVNMSLCVDPLASVVKVGSIVRKRESRDNVSMSWQAEREGHTPRSF</sequence>
<keyword evidence="3" id="KW-1185">Reference proteome</keyword>
<feature type="compositionally biased region" description="Basic and acidic residues" evidence="1">
    <location>
        <begin position="108"/>
        <end position="118"/>
    </location>
</feature>
<feature type="region of interest" description="Disordered" evidence="1">
    <location>
        <begin position="97"/>
        <end position="118"/>
    </location>
</feature>
<protein>
    <submittedName>
        <fullName evidence="2">Uncharacterized protein</fullName>
    </submittedName>
</protein>
<dbReference type="EMBL" id="BMAW01045360">
    <property type="protein sequence ID" value="GFS49479.1"/>
    <property type="molecule type" value="Genomic_DNA"/>
</dbReference>
<comment type="caution">
    <text evidence="2">The sequence shown here is derived from an EMBL/GenBank/DDBJ whole genome shotgun (WGS) entry which is preliminary data.</text>
</comment>
<proteinExistence type="predicted"/>